<keyword evidence="4" id="KW-1133">Transmembrane helix</keyword>
<keyword evidence="4" id="KW-0812">Transmembrane</keyword>
<keyword evidence="4" id="KW-0472">Membrane</keyword>
<keyword evidence="2" id="KW-0677">Repeat</keyword>
<accession>A0A8S1XI96</accession>
<keyword evidence="6" id="KW-1185">Reference proteome</keyword>
<evidence type="ECO:0000256" key="1">
    <source>
        <dbReference type="ARBA" id="ARBA00022729"/>
    </source>
</evidence>
<dbReference type="Pfam" id="PF13948">
    <property type="entry name" value="DUF4215"/>
    <property type="match status" value="3"/>
</dbReference>
<evidence type="ECO:0000256" key="3">
    <source>
        <dbReference type="ARBA" id="ARBA00023157"/>
    </source>
</evidence>
<dbReference type="NCBIfam" id="TIGR02232">
    <property type="entry name" value="myxo_disulf_rpt"/>
    <property type="match status" value="2"/>
</dbReference>
<evidence type="ECO:0000313" key="5">
    <source>
        <dbReference type="EMBL" id="CAD8200478.1"/>
    </source>
</evidence>
<dbReference type="EMBL" id="CAJJDP010000122">
    <property type="protein sequence ID" value="CAD8200478.1"/>
    <property type="molecule type" value="Genomic_DNA"/>
</dbReference>
<dbReference type="PANTHER" id="PTHR39767">
    <property type="entry name" value="CALCIUM/CALMODULIN-BINDING MEMBRANE PROTEIN PCM4-RELATED"/>
    <property type="match status" value="1"/>
</dbReference>
<feature type="transmembrane region" description="Helical" evidence="4">
    <location>
        <begin position="127"/>
        <end position="145"/>
    </location>
</feature>
<dbReference type="InterPro" id="IPR011936">
    <property type="entry name" value="Myxo_disulph_rpt"/>
</dbReference>
<evidence type="ECO:0000256" key="2">
    <source>
        <dbReference type="ARBA" id="ARBA00022737"/>
    </source>
</evidence>
<reference evidence="5" key="1">
    <citation type="submission" date="2021-01" db="EMBL/GenBank/DDBJ databases">
        <authorList>
            <consortium name="Genoscope - CEA"/>
            <person name="William W."/>
        </authorList>
    </citation>
    <scope>NUCLEOTIDE SEQUENCE</scope>
</reference>
<sequence length="366" mass="42709">MRWEYQKSQRKCIPICGDSIITYLEECDDGNAIPYDGCYQCKFSCQKFWENCKFGKCLECLQSYRLIEHQCIYVHNYYDGPKIRQKAEFNNQITNLIENGFYQHALLYDYQIGVQQVKQLYCNQQSYGYLVIIIINVAQIEYLIVKNNCLMFIWSVSHIINQNQRIKNVIQFVETGQYCKVKFAIIKIMFSLMNAINVNRVVNWNVDNVNKISVMIALMVGLQQITIVIRSVEMECRHSIHKNNVMMEITRIMMDVMNYFQLIDNTYCTPICGDGIIVQGLEECEDLNDIEYDGCYQCNYQCEINCSKCIERICQECIYDESDMEVEIVKIQLQCGDGLISNDEECDDWNILNNDGCSSNCNIEAG</sequence>
<dbReference type="OrthoDB" id="409374at2759"/>
<keyword evidence="3" id="KW-1015">Disulfide bond</keyword>
<evidence type="ECO:0000313" key="6">
    <source>
        <dbReference type="Proteomes" id="UP000683925"/>
    </source>
</evidence>
<gene>
    <name evidence="5" type="ORF">POCTA_138.1.T1220022</name>
</gene>
<evidence type="ECO:0000256" key="4">
    <source>
        <dbReference type="SAM" id="Phobius"/>
    </source>
</evidence>
<dbReference type="PANTHER" id="PTHR39767:SF2">
    <property type="entry name" value="CHROMOSOME UNDETERMINED SCAFFOLD_1, WHOLE GENOME SHOTGUN SEQUENCE"/>
    <property type="match status" value="1"/>
</dbReference>
<keyword evidence="1" id="KW-0732">Signal</keyword>
<dbReference type="Proteomes" id="UP000683925">
    <property type="component" value="Unassembled WGS sequence"/>
</dbReference>
<name>A0A8S1XI96_PAROT</name>
<organism evidence="5 6">
    <name type="scientific">Paramecium octaurelia</name>
    <dbReference type="NCBI Taxonomy" id="43137"/>
    <lineage>
        <taxon>Eukaryota</taxon>
        <taxon>Sar</taxon>
        <taxon>Alveolata</taxon>
        <taxon>Ciliophora</taxon>
        <taxon>Intramacronucleata</taxon>
        <taxon>Oligohymenophorea</taxon>
        <taxon>Peniculida</taxon>
        <taxon>Parameciidae</taxon>
        <taxon>Paramecium</taxon>
    </lineage>
</organism>
<comment type="caution">
    <text evidence="5">The sequence shown here is derived from an EMBL/GenBank/DDBJ whole genome shotgun (WGS) entry which is preliminary data.</text>
</comment>
<proteinExistence type="predicted"/>
<dbReference type="AlphaFoldDB" id="A0A8S1XI96"/>
<protein>
    <submittedName>
        <fullName evidence="5">Uncharacterized protein</fullName>
    </submittedName>
</protein>